<comment type="similarity">
    <text evidence="5">Belongs to the IspH family.</text>
</comment>
<comment type="pathway">
    <text evidence="5">Isoprenoid biosynthesis; dimethylallyl diphosphate biosynthesis; dimethylallyl diphosphate from (2E)-4-hydroxy-3-methylbutenyl diphosphate: step 1/1.</text>
</comment>
<feature type="binding site" evidence="5">
    <location>
        <position position="16"/>
    </location>
    <ligand>
        <name>[4Fe-4S] cluster</name>
        <dbReference type="ChEBI" id="CHEBI:49883"/>
    </ligand>
</feature>
<dbReference type="UniPathway" id="UPA00059">
    <property type="reaction ID" value="UER00105"/>
</dbReference>
<feature type="binding site" evidence="5">
    <location>
        <position position="228"/>
    </location>
    <ligand>
        <name>isopentenyl diphosphate</name>
        <dbReference type="ChEBI" id="CHEBI:128769"/>
    </ligand>
</feature>
<dbReference type="Pfam" id="PF02401">
    <property type="entry name" value="LYTB"/>
    <property type="match status" value="1"/>
</dbReference>
<evidence type="ECO:0000256" key="4">
    <source>
        <dbReference type="ARBA" id="ARBA00023014"/>
    </source>
</evidence>
<feature type="binding site" evidence="5">
    <location>
        <position position="269"/>
    </location>
    <ligand>
        <name>isopentenyl diphosphate</name>
        <dbReference type="ChEBI" id="CHEBI:128769"/>
    </ligand>
</feature>
<feature type="binding site" evidence="5">
    <location>
        <position position="171"/>
    </location>
    <ligand>
        <name>(2E)-4-hydroxy-3-methylbut-2-enyl diphosphate</name>
        <dbReference type="ChEBI" id="CHEBI:128753"/>
    </ligand>
</feature>
<feature type="binding site" evidence="5">
    <location>
        <position position="229"/>
    </location>
    <ligand>
        <name>isopentenyl diphosphate</name>
        <dbReference type="ChEBI" id="CHEBI:128769"/>
    </ligand>
</feature>
<evidence type="ECO:0000256" key="2">
    <source>
        <dbReference type="ARBA" id="ARBA00022723"/>
    </source>
</evidence>
<dbReference type="UniPathway" id="UPA00056">
    <property type="reaction ID" value="UER00097"/>
</dbReference>
<keyword evidence="1 5" id="KW-0004">4Fe-4S</keyword>
<feature type="binding site" evidence="5">
    <location>
        <position position="45"/>
    </location>
    <ligand>
        <name>(2E)-4-hydroxy-3-methylbut-2-enyl diphosphate</name>
        <dbReference type="ChEBI" id="CHEBI:128753"/>
    </ligand>
</feature>
<comment type="caution">
    <text evidence="6">The sequence shown here is derived from an EMBL/GenBank/DDBJ whole genome shotgun (WGS) entry which is preliminary data.</text>
</comment>
<dbReference type="Gene3D" id="3.40.50.11270">
    <property type="match status" value="1"/>
</dbReference>
<dbReference type="RefSeq" id="WP_116883395.1">
    <property type="nucleotide sequence ID" value="NZ_CABMMC010000185.1"/>
</dbReference>
<dbReference type="PANTHER" id="PTHR30426:SF0">
    <property type="entry name" value="4-HYDROXY-3-METHYLBUT-2-ENYL DIPHOSPHATE REDUCTASE"/>
    <property type="match status" value="1"/>
</dbReference>
<feature type="binding site" evidence="5">
    <location>
        <position position="78"/>
    </location>
    <ligand>
        <name>(2E)-4-hydroxy-3-methylbut-2-enyl diphosphate</name>
        <dbReference type="ChEBI" id="CHEBI:128753"/>
    </ligand>
</feature>
<dbReference type="CDD" id="cd13944">
    <property type="entry name" value="lytB_ispH"/>
    <property type="match status" value="1"/>
</dbReference>
<comment type="catalytic activity">
    <reaction evidence="5">
        <text>dimethylallyl diphosphate + 2 oxidized [2Fe-2S]-[ferredoxin] + H2O = (2E)-4-hydroxy-3-methylbut-2-enyl diphosphate + 2 reduced [2Fe-2S]-[ferredoxin] + 2 H(+)</text>
        <dbReference type="Rhea" id="RHEA:24825"/>
        <dbReference type="Rhea" id="RHEA-COMP:10000"/>
        <dbReference type="Rhea" id="RHEA-COMP:10001"/>
        <dbReference type="ChEBI" id="CHEBI:15377"/>
        <dbReference type="ChEBI" id="CHEBI:15378"/>
        <dbReference type="ChEBI" id="CHEBI:33737"/>
        <dbReference type="ChEBI" id="CHEBI:33738"/>
        <dbReference type="ChEBI" id="CHEBI:57623"/>
        <dbReference type="ChEBI" id="CHEBI:128753"/>
        <dbReference type="EC" id="1.17.7.4"/>
    </reaction>
</comment>
<feature type="binding site" evidence="5">
    <location>
        <position position="45"/>
    </location>
    <ligand>
        <name>dimethylallyl diphosphate</name>
        <dbReference type="ChEBI" id="CHEBI:57623"/>
    </ligand>
</feature>
<feature type="binding site" evidence="5">
    <location>
        <position position="228"/>
    </location>
    <ligand>
        <name>(2E)-4-hydroxy-3-methylbut-2-enyl diphosphate</name>
        <dbReference type="ChEBI" id="CHEBI:128753"/>
    </ligand>
</feature>
<feature type="binding site" evidence="5">
    <location>
        <position position="128"/>
    </location>
    <ligand>
        <name>dimethylallyl diphosphate</name>
        <dbReference type="ChEBI" id="CHEBI:57623"/>
    </ligand>
</feature>
<feature type="binding site" evidence="5">
    <location>
        <position position="229"/>
    </location>
    <ligand>
        <name>dimethylallyl diphosphate</name>
        <dbReference type="ChEBI" id="CHEBI:57623"/>
    </ligand>
</feature>
<dbReference type="Gene3D" id="3.40.1010.20">
    <property type="entry name" value="4-hydroxy-3-methylbut-2-enyl diphosphate reductase, catalytic domain"/>
    <property type="match status" value="2"/>
</dbReference>
<dbReference type="InterPro" id="IPR003451">
    <property type="entry name" value="LytB/IspH"/>
</dbReference>
<feature type="binding site" evidence="5">
    <location>
        <position position="227"/>
    </location>
    <ligand>
        <name>dimethylallyl diphosphate</name>
        <dbReference type="ChEBI" id="CHEBI:57623"/>
    </ligand>
</feature>
<evidence type="ECO:0000313" key="7">
    <source>
        <dbReference type="Proteomes" id="UP000245959"/>
    </source>
</evidence>
<keyword evidence="2 5" id="KW-0479">Metal-binding</keyword>
<proteinExistence type="inferred from homology"/>
<reference evidence="6 7" key="1">
    <citation type="submission" date="2018-04" db="EMBL/GenBank/DDBJ databases">
        <title>Genomic Encyclopedia of Type Strains, Phase IV (KMG-IV): sequencing the most valuable type-strain genomes for metagenomic binning, comparative biology and taxonomic classification.</title>
        <authorList>
            <person name="Goeker M."/>
        </authorList>
    </citation>
    <scope>NUCLEOTIDE SEQUENCE [LARGE SCALE GENOMIC DNA]</scope>
    <source>
        <strain evidence="6 7">DSM 14823</strain>
    </source>
</reference>
<keyword evidence="7" id="KW-1185">Reference proteome</keyword>
<comment type="pathway">
    <text evidence="5">Isoprenoid biosynthesis; isopentenyl diphosphate biosynthesis via DXP pathway; isopentenyl diphosphate from 1-deoxy-D-xylulose 5-phosphate: step 6/6.</text>
</comment>
<dbReference type="GO" id="GO:0051539">
    <property type="term" value="F:4 iron, 4 sulfur cluster binding"/>
    <property type="evidence" value="ECO:0007669"/>
    <property type="project" value="UniProtKB-UniRule"/>
</dbReference>
<feature type="binding site" evidence="5">
    <location>
        <position position="227"/>
    </location>
    <ligand>
        <name>(2E)-4-hydroxy-3-methylbut-2-enyl diphosphate</name>
        <dbReference type="ChEBI" id="CHEBI:128753"/>
    </ligand>
</feature>
<dbReference type="AlphaFoldDB" id="A0A2U1B482"/>
<dbReference type="GO" id="GO:0016114">
    <property type="term" value="P:terpenoid biosynthetic process"/>
    <property type="evidence" value="ECO:0007669"/>
    <property type="project" value="UniProtKB-UniRule"/>
</dbReference>
<feature type="binding site" evidence="5">
    <location>
        <position position="269"/>
    </location>
    <ligand>
        <name>(2E)-4-hydroxy-3-methylbut-2-enyl diphosphate</name>
        <dbReference type="ChEBI" id="CHEBI:128753"/>
    </ligand>
</feature>
<gene>
    <name evidence="5" type="primary">ispH</name>
    <name evidence="6" type="ORF">C8D82_10814</name>
</gene>
<feature type="binding site" evidence="5">
    <location>
        <position position="100"/>
    </location>
    <ligand>
        <name>[4Fe-4S] cluster</name>
        <dbReference type="ChEBI" id="CHEBI:49883"/>
    </ligand>
</feature>
<feature type="binding site" evidence="5">
    <location>
        <position position="227"/>
    </location>
    <ligand>
        <name>isopentenyl diphosphate</name>
        <dbReference type="ChEBI" id="CHEBI:128769"/>
    </ligand>
</feature>
<keyword evidence="5" id="KW-0414">Isoprene biosynthesis</keyword>
<dbReference type="Proteomes" id="UP000245959">
    <property type="component" value="Unassembled WGS sequence"/>
</dbReference>
<organism evidence="6 7">
    <name type="scientific">Victivallis vadensis</name>
    <dbReference type="NCBI Taxonomy" id="172901"/>
    <lineage>
        <taxon>Bacteria</taxon>
        <taxon>Pseudomonadati</taxon>
        <taxon>Lentisphaerota</taxon>
        <taxon>Lentisphaeria</taxon>
        <taxon>Victivallales</taxon>
        <taxon>Victivallaceae</taxon>
        <taxon>Victivallis</taxon>
    </lineage>
</organism>
<dbReference type="NCBIfam" id="TIGR00216">
    <property type="entry name" value="ispH_lytB"/>
    <property type="match status" value="1"/>
</dbReference>
<dbReference type="EC" id="1.17.7.4" evidence="5"/>
<comment type="catalytic activity">
    <reaction evidence="5">
        <text>isopentenyl diphosphate + 2 oxidized [2Fe-2S]-[ferredoxin] + H2O = (2E)-4-hydroxy-3-methylbut-2-enyl diphosphate + 2 reduced [2Fe-2S]-[ferredoxin] + 2 H(+)</text>
        <dbReference type="Rhea" id="RHEA:24488"/>
        <dbReference type="Rhea" id="RHEA-COMP:10000"/>
        <dbReference type="Rhea" id="RHEA-COMP:10001"/>
        <dbReference type="ChEBI" id="CHEBI:15377"/>
        <dbReference type="ChEBI" id="CHEBI:15378"/>
        <dbReference type="ChEBI" id="CHEBI:33737"/>
        <dbReference type="ChEBI" id="CHEBI:33738"/>
        <dbReference type="ChEBI" id="CHEBI:128753"/>
        <dbReference type="ChEBI" id="CHEBI:128769"/>
        <dbReference type="EC" id="1.17.7.4"/>
    </reaction>
</comment>
<feature type="binding site" evidence="5">
    <location>
        <position position="228"/>
    </location>
    <ligand>
        <name>dimethylallyl diphosphate</name>
        <dbReference type="ChEBI" id="CHEBI:57623"/>
    </ligand>
</feature>
<comment type="function">
    <text evidence="5">Catalyzes the conversion of 1-hydroxy-2-methyl-2-(E)-butenyl 4-diphosphate (HMBPP) into a mixture of isopentenyl diphosphate (IPP) and dimethylallyl diphosphate (DMAPP). Acts in the terminal step of the DOXP/MEP pathway for isoprenoid precursor biosynthesis.</text>
</comment>
<keyword evidence="5" id="KW-0560">Oxidoreductase</keyword>
<dbReference type="GO" id="GO:0051745">
    <property type="term" value="F:4-hydroxy-3-methylbut-2-enyl diphosphate reductase activity"/>
    <property type="evidence" value="ECO:0007669"/>
    <property type="project" value="UniProtKB-UniRule"/>
</dbReference>
<feature type="binding site" evidence="5">
    <location>
        <position position="78"/>
    </location>
    <ligand>
        <name>dimethylallyl diphosphate</name>
        <dbReference type="ChEBI" id="CHEBI:57623"/>
    </ligand>
</feature>
<evidence type="ECO:0000256" key="5">
    <source>
        <dbReference type="HAMAP-Rule" id="MF_00191"/>
    </source>
</evidence>
<dbReference type="GO" id="GO:0019288">
    <property type="term" value="P:isopentenyl diphosphate biosynthetic process, methylerythritol 4-phosphate pathway"/>
    <property type="evidence" value="ECO:0007669"/>
    <property type="project" value="UniProtKB-UniRule"/>
</dbReference>
<feature type="binding site" evidence="5">
    <location>
        <position position="45"/>
    </location>
    <ligand>
        <name>isopentenyl diphosphate</name>
        <dbReference type="ChEBI" id="CHEBI:128769"/>
    </ligand>
</feature>
<dbReference type="PANTHER" id="PTHR30426">
    <property type="entry name" value="4-HYDROXY-3-METHYLBUT-2-ENYL DIPHOSPHATE REDUCTASE"/>
    <property type="match status" value="1"/>
</dbReference>
<feature type="active site" description="Proton donor" evidence="5">
    <location>
        <position position="130"/>
    </location>
</feature>
<sequence>MDNQRKIFIARPHGMCAGVRRALDTVEAVLKSAPAPVYVLHEIVHNNFIVNRLKERGVIFAETLAEVPEGAVLLFSAHGVSAAVEEEARRRSLRTVDATCPLVKSLQSAASKSFRPGEVLILIGHRGHPEVEGVLGRVPAGGTVHVISGAAEVPGLPELPAGTPVRALSQTTLNLEAVDEVLAALRNRWPQLESGPGVCYATTNRQKAVRQLAARCRTILIIGSPRSSNSNRLREIAEQAGARAFLIDGPQELPPLDPSQDIGVSAGASAPEELVEATVERLRRLGYGASEPVEAAVETVAFRLPALPC</sequence>
<feature type="binding site" evidence="5">
    <location>
        <position position="128"/>
    </location>
    <ligand>
        <name>(2E)-4-hydroxy-3-methylbut-2-enyl diphosphate</name>
        <dbReference type="ChEBI" id="CHEBI:128753"/>
    </ligand>
</feature>
<keyword evidence="4 5" id="KW-0411">Iron-sulfur</keyword>
<feature type="binding site" evidence="5">
    <location>
        <position position="269"/>
    </location>
    <ligand>
        <name>dimethylallyl diphosphate</name>
        <dbReference type="ChEBI" id="CHEBI:57623"/>
    </ligand>
</feature>
<dbReference type="HAMAP" id="MF_00191">
    <property type="entry name" value="IspH"/>
    <property type="match status" value="1"/>
</dbReference>
<comment type="cofactor">
    <cofactor evidence="5">
        <name>[4Fe-4S] cluster</name>
        <dbReference type="ChEBI" id="CHEBI:49883"/>
    </cofactor>
    <text evidence="5">Binds 1 [4Fe-4S] cluster per subunit.</text>
</comment>
<dbReference type="EMBL" id="QEKH01000008">
    <property type="protein sequence ID" value="PVY43489.1"/>
    <property type="molecule type" value="Genomic_DNA"/>
</dbReference>
<dbReference type="GO" id="GO:0046872">
    <property type="term" value="F:metal ion binding"/>
    <property type="evidence" value="ECO:0007669"/>
    <property type="project" value="UniProtKB-KW"/>
</dbReference>
<feature type="binding site" evidence="5">
    <location>
        <position position="128"/>
    </location>
    <ligand>
        <name>isopentenyl diphosphate</name>
        <dbReference type="ChEBI" id="CHEBI:128769"/>
    </ligand>
</feature>
<name>A0A2U1B482_9BACT</name>
<evidence type="ECO:0000313" key="6">
    <source>
        <dbReference type="EMBL" id="PVY43489.1"/>
    </source>
</evidence>
<evidence type="ECO:0000256" key="1">
    <source>
        <dbReference type="ARBA" id="ARBA00022485"/>
    </source>
</evidence>
<evidence type="ECO:0000256" key="3">
    <source>
        <dbReference type="ARBA" id="ARBA00023004"/>
    </source>
</evidence>
<feature type="binding site" evidence="5">
    <location>
        <position position="229"/>
    </location>
    <ligand>
        <name>(2E)-4-hydroxy-3-methylbut-2-enyl diphosphate</name>
        <dbReference type="ChEBI" id="CHEBI:128753"/>
    </ligand>
</feature>
<dbReference type="GO" id="GO:0050992">
    <property type="term" value="P:dimethylallyl diphosphate biosynthetic process"/>
    <property type="evidence" value="ECO:0007669"/>
    <property type="project" value="UniProtKB-UniRule"/>
</dbReference>
<dbReference type="OrthoDB" id="9804068at2"/>
<accession>A0A2U1B482</accession>
<feature type="binding site" evidence="5">
    <location>
        <position position="78"/>
    </location>
    <ligand>
        <name>isopentenyl diphosphate</name>
        <dbReference type="ChEBI" id="CHEBI:128769"/>
    </ligand>
</feature>
<keyword evidence="3 5" id="KW-0408">Iron</keyword>
<dbReference type="GeneID" id="78294699"/>
<feature type="binding site" evidence="5">
    <location>
        <position position="199"/>
    </location>
    <ligand>
        <name>[4Fe-4S] cluster</name>
        <dbReference type="ChEBI" id="CHEBI:49883"/>
    </ligand>
</feature>
<protein>
    <recommendedName>
        <fullName evidence="5">4-hydroxy-3-methylbut-2-enyl diphosphate reductase</fullName>
        <shortName evidence="5">HMBPP reductase</shortName>
        <ecNumber evidence="5">1.17.7.4</ecNumber>
    </recommendedName>
</protein>